<organism evidence="2 3">
    <name type="scientific">Brassica cretica</name>
    <name type="common">Mustard</name>
    <dbReference type="NCBI Taxonomy" id="69181"/>
    <lineage>
        <taxon>Eukaryota</taxon>
        <taxon>Viridiplantae</taxon>
        <taxon>Streptophyta</taxon>
        <taxon>Embryophyta</taxon>
        <taxon>Tracheophyta</taxon>
        <taxon>Spermatophyta</taxon>
        <taxon>Magnoliopsida</taxon>
        <taxon>eudicotyledons</taxon>
        <taxon>Gunneridae</taxon>
        <taxon>Pentapetalae</taxon>
        <taxon>rosids</taxon>
        <taxon>malvids</taxon>
        <taxon>Brassicales</taxon>
        <taxon>Brassicaceae</taxon>
        <taxon>Brassiceae</taxon>
        <taxon>Brassica</taxon>
    </lineage>
</organism>
<keyword evidence="1" id="KW-0472">Membrane</keyword>
<dbReference type="Proteomes" id="UP000266723">
    <property type="component" value="Unassembled WGS sequence"/>
</dbReference>
<name>A0ABQ7DXT8_BRACR</name>
<dbReference type="EMBL" id="QGKV02000649">
    <property type="protein sequence ID" value="KAF3582647.1"/>
    <property type="molecule type" value="Genomic_DNA"/>
</dbReference>
<dbReference type="PANTHER" id="PTHR33975">
    <property type="entry name" value="MYELIN-ASSOCIATED OLIGODENDROCYTE BASIC PROTEIN"/>
    <property type="match status" value="1"/>
</dbReference>
<keyword evidence="1" id="KW-1133">Transmembrane helix</keyword>
<feature type="transmembrane region" description="Helical" evidence="1">
    <location>
        <begin position="31"/>
        <end position="49"/>
    </location>
</feature>
<gene>
    <name evidence="2" type="ORF">DY000_02030623</name>
</gene>
<reference evidence="2 3" key="1">
    <citation type="journal article" date="2020" name="BMC Genomics">
        <title>Intraspecific diversification of the crop wild relative Brassica cretica Lam. using demographic model selection.</title>
        <authorList>
            <person name="Kioukis A."/>
            <person name="Michalopoulou V.A."/>
            <person name="Briers L."/>
            <person name="Pirintsos S."/>
            <person name="Studholme D.J."/>
            <person name="Pavlidis P."/>
            <person name="Sarris P.F."/>
        </authorList>
    </citation>
    <scope>NUCLEOTIDE SEQUENCE [LARGE SCALE GENOMIC DNA]</scope>
    <source>
        <strain evidence="3">cv. PFS-1207/04</strain>
    </source>
</reference>
<dbReference type="PANTHER" id="PTHR33975:SF2">
    <property type="entry name" value="MYELIN-ASSOCIATED OLIGODENDROCYTE BASIC PROTEIN"/>
    <property type="match status" value="1"/>
</dbReference>
<evidence type="ECO:0000313" key="2">
    <source>
        <dbReference type="EMBL" id="KAF3582647.1"/>
    </source>
</evidence>
<dbReference type="InterPro" id="IPR010903">
    <property type="entry name" value="DUF1517"/>
</dbReference>
<comment type="caution">
    <text evidence="2">The sequence shown here is derived from an EMBL/GenBank/DDBJ whole genome shotgun (WGS) entry which is preliminary data.</text>
</comment>
<proteinExistence type="predicted"/>
<evidence type="ECO:0000256" key="1">
    <source>
        <dbReference type="SAM" id="Phobius"/>
    </source>
</evidence>
<evidence type="ECO:0000313" key="3">
    <source>
        <dbReference type="Proteomes" id="UP000266723"/>
    </source>
</evidence>
<keyword evidence="1" id="KW-0812">Transmembrane</keyword>
<keyword evidence="3" id="KW-1185">Reference proteome</keyword>
<dbReference type="InterPro" id="IPR053023">
    <property type="entry name" value="FLAP_modulator"/>
</dbReference>
<protein>
    <submittedName>
        <fullName evidence="2">Uncharacterized protein</fullName>
    </submittedName>
</protein>
<dbReference type="Pfam" id="PF07466">
    <property type="entry name" value="DUF1517"/>
    <property type="match status" value="1"/>
</dbReference>
<sequence>MAKLLSFLELFRTSGLSPYDVRSGVSLNSSQSLVTLFLVILLFATLFLLTEVDPLQRITILVAAEGIHKLQPINGTADLKEALQKIGSMPRNKIMAVEVLWTPQNEKDTLSERELLEDYPLLRPL</sequence>
<accession>A0ABQ7DXT8</accession>